<dbReference type="GO" id="GO:0003677">
    <property type="term" value="F:DNA binding"/>
    <property type="evidence" value="ECO:0007669"/>
    <property type="project" value="InterPro"/>
</dbReference>
<accession>E3BLH1</accession>
<keyword evidence="3" id="KW-1185">Reference proteome</keyword>
<dbReference type="InterPro" id="IPR036953">
    <property type="entry name" value="GreA/GreB_C_sf"/>
</dbReference>
<dbReference type="Gene3D" id="3.10.50.30">
    <property type="entry name" value="Transcription elongation factor, GreA/GreB, C-terminal domain"/>
    <property type="match status" value="1"/>
</dbReference>
<comment type="caution">
    <text evidence="2">The sequence shown here is derived from an EMBL/GenBank/DDBJ whole genome shotgun (WGS) entry which is preliminary data.</text>
</comment>
<evidence type="ECO:0000313" key="2">
    <source>
        <dbReference type="EMBL" id="EFP96053.1"/>
    </source>
</evidence>
<organism evidence="2 3">
    <name type="scientific">Vibrio caribbeanicus ATCC BAA-2122</name>
    <dbReference type="NCBI Taxonomy" id="796620"/>
    <lineage>
        <taxon>Bacteria</taxon>
        <taxon>Pseudomonadati</taxon>
        <taxon>Pseudomonadota</taxon>
        <taxon>Gammaproteobacteria</taxon>
        <taxon>Vibrionales</taxon>
        <taxon>Vibrionaceae</taxon>
        <taxon>Vibrio</taxon>
    </lineage>
</organism>
<proteinExistence type="predicted"/>
<evidence type="ECO:0000313" key="3">
    <source>
        <dbReference type="Proteomes" id="UP000002943"/>
    </source>
</evidence>
<protein>
    <recommendedName>
        <fullName evidence="1">Transcription elongation factor GreA/GreB C-terminal domain-containing protein</fullName>
    </recommendedName>
</protein>
<gene>
    <name evidence="2" type="ORF">VIBC2010_14259</name>
</gene>
<dbReference type="GO" id="GO:0032784">
    <property type="term" value="P:regulation of DNA-templated transcription elongation"/>
    <property type="evidence" value="ECO:0007669"/>
    <property type="project" value="InterPro"/>
</dbReference>
<sequence length="162" mass="18149">MIVDMNKSQLKEEIVSMLQQQHNITLDAVNQAVASATDKETIPEHKYDTLALEAAYLAHGQAMRVTESEERIRQFLALDLPQNPDQVTLGCLVALRDENASLHWFFVSPVSGGLKVNWQGLSIILVTFQSPLGKALRGKELGDDVEYLVGNETKYYQVETIF</sequence>
<dbReference type="AlphaFoldDB" id="E3BLH1"/>
<dbReference type="eggNOG" id="COG0782">
    <property type="taxonomic scope" value="Bacteria"/>
</dbReference>
<dbReference type="InterPro" id="IPR001437">
    <property type="entry name" value="Tscrpt_elong_fac_GreA/B_C"/>
</dbReference>
<dbReference type="PIRSF" id="PIRSF006092">
    <property type="entry name" value="GreA_GreB"/>
    <property type="match status" value="1"/>
</dbReference>
<dbReference type="SUPFAM" id="SSF54534">
    <property type="entry name" value="FKBP-like"/>
    <property type="match status" value="1"/>
</dbReference>
<dbReference type="InterPro" id="IPR023459">
    <property type="entry name" value="Tscrpt_elong_fac_GreA/B_fam"/>
</dbReference>
<reference evidence="2 3" key="1">
    <citation type="journal article" date="2012" name="Int. J. Syst. Evol. Microbiol.">
        <title>Vibrio caribbeanicus sp. nov., isolated from the marine sponge Scleritoderma cyanea.</title>
        <authorList>
            <person name="Hoffmann M."/>
            <person name="Monday S.R."/>
            <person name="Allard M.W."/>
            <person name="Strain E.A."/>
            <person name="Whittaker P."/>
            <person name="Naum M."/>
            <person name="McCarthy P.J."/>
            <person name="Lopez J.V."/>
            <person name="Fischer M."/>
            <person name="Brown E.W."/>
        </authorList>
    </citation>
    <scope>NUCLEOTIDE SEQUENCE [LARGE SCALE GENOMIC DNA]</scope>
    <source>
        <strain evidence="2 3">ATCC BAA-2122</strain>
    </source>
</reference>
<dbReference type="Pfam" id="PF01272">
    <property type="entry name" value="GreA_GreB"/>
    <property type="match status" value="1"/>
</dbReference>
<evidence type="ECO:0000259" key="1">
    <source>
        <dbReference type="Pfam" id="PF01272"/>
    </source>
</evidence>
<name>E3BLH1_9VIBR</name>
<feature type="domain" description="Transcription elongation factor GreA/GreB C-terminal" evidence="1">
    <location>
        <begin position="84"/>
        <end position="161"/>
    </location>
</feature>
<dbReference type="STRING" id="796620.VIBC2010_14259"/>
<dbReference type="EMBL" id="AEIU01000081">
    <property type="protein sequence ID" value="EFP96053.1"/>
    <property type="molecule type" value="Genomic_DNA"/>
</dbReference>
<dbReference type="Proteomes" id="UP000002943">
    <property type="component" value="Unassembled WGS sequence"/>
</dbReference>
<dbReference type="GO" id="GO:0070063">
    <property type="term" value="F:RNA polymerase binding"/>
    <property type="evidence" value="ECO:0007669"/>
    <property type="project" value="InterPro"/>
</dbReference>